<accession>A0A2L0F0D5</accession>
<evidence type="ECO:0000313" key="2">
    <source>
        <dbReference type="EMBL" id="AUX45022.1"/>
    </source>
</evidence>
<gene>
    <name evidence="2" type="ORF">SOCE26_065030</name>
</gene>
<dbReference type="AlphaFoldDB" id="A0A2L0F0D5"/>
<sequence length="150" mass="16110">MCSYACDVPTWYTSCLLFTCALTLAAIAVIARRAGGYVEHWSGLSAAFLYISLDEVVEIHEAASSWLVNPIKIAVVLKEGGHTDVVLCGYHPGSVIVVGPSAPAIGILVAAAWAVKVNVKPTVVVHDDDDDDGRVIVVHKGKGRGRWRWK</sequence>
<protein>
    <submittedName>
        <fullName evidence="2">Uncharacterized protein</fullName>
    </submittedName>
</protein>
<feature type="transmembrane region" description="Helical" evidence="1">
    <location>
        <begin position="12"/>
        <end position="31"/>
    </location>
</feature>
<keyword evidence="1" id="KW-1133">Transmembrane helix</keyword>
<keyword evidence="1" id="KW-0812">Transmembrane</keyword>
<evidence type="ECO:0000313" key="3">
    <source>
        <dbReference type="Proteomes" id="UP000238348"/>
    </source>
</evidence>
<name>A0A2L0F0D5_SORCE</name>
<evidence type="ECO:0000256" key="1">
    <source>
        <dbReference type="SAM" id="Phobius"/>
    </source>
</evidence>
<keyword evidence="1" id="KW-0472">Membrane</keyword>
<proteinExistence type="predicted"/>
<dbReference type="Proteomes" id="UP000238348">
    <property type="component" value="Chromosome"/>
</dbReference>
<organism evidence="2 3">
    <name type="scientific">Sorangium cellulosum</name>
    <name type="common">Polyangium cellulosum</name>
    <dbReference type="NCBI Taxonomy" id="56"/>
    <lineage>
        <taxon>Bacteria</taxon>
        <taxon>Pseudomonadati</taxon>
        <taxon>Myxococcota</taxon>
        <taxon>Polyangia</taxon>
        <taxon>Polyangiales</taxon>
        <taxon>Polyangiaceae</taxon>
        <taxon>Sorangium</taxon>
    </lineage>
</organism>
<reference evidence="2 3" key="1">
    <citation type="submission" date="2015-09" db="EMBL/GenBank/DDBJ databases">
        <title>Sorangium comparison.</title>
        <authorList>
            <person name="Zaburannyi N."/>
            <person name="Bunk B."/>
            <person name="Overmann J."/>
            <person name="Mueller R."/>
        </authorList>
    </citation>
    <scope>NUCLEOTIDE SEQUENCE [LARGE SCALE GENOMIC DNA]</scope>
    <source>
        <strain evidence="2 3">So ce26</strain>
    </source>
</reference>
<dbReference type="EMBL" id="CP012673">
    <property type="protein sequence ID" value="AUX45022.1"/>
    <property type="molecule type" value="Genomic_DNA"/>
</dbReference>